<keyword evidence="2" id="KW-1185">Reference proteome</keyword>
<dbReference type="EMBL" id="JAJNBZ010000024">
    <property type="protein sequence ID" value="MCE5172068.1"/>
    <property type="molecule type" value="Genomic_DNA"/>
</dbReference>
<dbReference type="InterPro" id="IPR036166">
    <property type="entry name" value="YxeA-like_sf"/>
</dbReference>
<evidence type="ECO:0000313" key="1">
    <source>
        <dbReference type="EMBL" id="MCE5172068.1"/>
    </source>
</evidence>
<dbReference type="PANTHER" id="PTHR36433:SF2">
    <property type="entry name" value="YXEA FAMILY PROTEIN"/>
    <property type="match status" value="1"/>
</dbReference>
<sequence length="125" mass="14226">MKRTLRLLVVLVFFIMLLSACMVTEEIISTSKKADTDLYYVQIKGTGKLIDNYREYTLKGCDIHGTEKNITFISSKPNGGPLKENAFLCLYIKKSKDDSSPEVVSYEEVKEEQLPQIVKDKLGIR</sequence>
<dbReference type="NCBIfam" id="TIGR01655">
    <property type="entry name" value="yxeA_fam"/>
    <property type="match status" value="1"/>
</dbReference>
<dbReference type="Proteomes" id="UP001199916">
    <property type="component" value="Unassembled WGS sequence"/>
</dbReference>
<accession>A0ABS8YJK0</accession>
<comment type="caution">
    <text evidence="1">The sequence shown here is derived from an EMBL/GenBank/DDBJ whole genome shotgun (WGS) entry which is preliminary data.</text>
</comment>
<dbReference type="RefSeq" id="WP_233698366.1">
    <property type="nucleotide sequence ID" value="NZ_JAJNBZ010000024.1"/>
</dbReference>
<organism evidence="1 2">
    <name type="scientific">Paenibacillus profundus</name>
    <dbReference type="NCBI Taxonomy" id="1173085"/>
    <lineage>
        <taxon>Bacteria</taxon>
        <taxon>Bacillati</taxon>
        <taxon>Bacillota</taxon>
        <taxon>Bacilli</taxon>
        <taxon>Bacillales</taxon>
        <taxon>Paenibacillaceae</taxon>
        <taxon>Paenibacillus</taxon>
    </lineage>
</organism>
<dbReference type="PROSITE" id="PS51257">
    <property type="entry name" value="PROKAR_LIPOPROTEIN"/>
    <property type="match status" value="1"/>
</dbReference>
<protein>
    <submittedName>
        <fullName evidence="1">YxeA family protein</fullName>
    </submittedName>
</protein>
<reference evidence="1 2" key="1">
    <citation type="submission" date="2021-11" db="EMBL/GenBank/DDBJ databases">
        <title>Draft genome sequence of Paenibacillus profundus YoMME, a new Gram-positive bacteria with exoelectrogenic properties.</title>
        <authorList>
            <person name="Hubenova Y."/>
            <person name="Hubenova E."/>
            <person name="Manasiev Y."/>
            <person name="Peykov S."/>
            <person name="Mitov M."/>
        </authorList>
    </citation>
    <scope>NUCLEOTIDE SEQUENCE [LARGE SCALE GENOMIC DNA]</scope>
    <source>
        <strain evidence="1 2">YoMME</strain>
    </source>
</reference>
<name>A0ABS8YJK0_9BACL</name>
<gene>
    <name evidence="1" type="ORF">LQV63_22565</name>
</gene>
<dbReference type="Pfam" id="PF06486">
    <property type="entry name" value="DUF1093"/>
    <property type="match status" value="1"/>
</dbReference>
<dbReference type="InterPro" id="IPR006542">
    <property type="entry name" value="DUF1093"/>
</dbReference>
<dbReference type="PANTHER" id="PTHR36433">
    <property type="entry name" value="HYPOTHETICAL CYTOSOLIC PROTEIN"/>
    <property type="match status" value="1"/>
</dbReference>
<proteinExistence type="predicted"/>
<dbReference type="SUPFAM" id="SSF159121">
    <property type="entry name" value="BC4932-like"/>
    <property type="match status" value="1"/>
</dbReference>
<dbReference type="Gene3D" id="2.40.50.480">
    <property type="match status" value="1"/>
</dbReference>
<evidence type="ECO:0000313" key="2">
    <source>
        <dbReference type="Proteomes" id="UP001199916"/>
    </source>
</evidence>